<protein>
    <submittedName>
        <fullName evidence="2">Uncharacterized protein</fullName>
    </submittedName>
</protein>
<evidence type="ECO:0000256" key="1">
    <source>
        <dbReference type="SAM" id="MobiDB-lite"/>
    </source>
</evidence>
<feature type="compositionally biased region" description="Low complexity" evidence="1">
    <location>
        <begin position="1"/>
        <end position="11"/>
    </location>
</feature>
<comment type="caution">
    <text evidence="2">The sequence shown here is derived from an EMBL/GenBank/DDBJ whole genome shotgun (WGS) entry which is preliminary data.</text>
</comment>
<accession>A0ABN2VR65</accession>
<evidence type="ECO:0000313" key="2">
    <source>
        <dbReference type="EMBL" id="GAA2070062.1"/>
    </source>
</evidence>
<dbReference type="Proteomes" id="UP001500016">
    <property type="component" value="Unassembled WGS sequence"/>
</dbReference>
<reference evidence="2 3" key="1">
    <citation type="journal article" date="2019" name="Int. J. Syst. Evol. Microbiol.">
        <title>The Global Catalogue of Microorganisms (GCM) 10K type strain sequencing project: providing services to taxonomists for standard genome sequencing and annotation.</title>
        <authorList>
            <consortium name="The Broad Institute Genomics Platform"/>
            <consortium name="The Broad Institute Genome Sequencing Center for Infectious Disease"/>
            <person name="Wu L."/>
            <person name="Ma J."/>
        </authorList>
    </citation>
    <scope>NUCLEOTIDE SEQUENCE [LARGE SCALE GENOMIC DNA]</scope>
    <source>
        <strain evidence="2 3">JCM 15478</strain>
    </source>
</reference>
<proteinExistence type="predicted"/>
<organism evidence="2 3">
    <name type="scientific">Streptomyces albiaxialis</name>
    <dbReference type="NCBI Taxonomy" id="329523"/>
    <lineage>
        <taxon>Bacteria</taxon>
        <taxon>Bacillati</taxon>
        <taxon>Actinomycetota</taxon>
        <taxon>Actinomycetes</taxon>
        <taxon>Kitasatosporales</taxon>
        <taxon>Streptomycetaceae</taxon>
        <taxon>Streptomyces</taxon>
    </lineage>
</organism>
<feature type="compositionally biased region" description="Basic residues" evidence="1">
    <location>
        <begin position="51"/>
        <end position="62"/>
    </location>
</feature>
<feature type="compositionally biased region" description="Basic and acidic residues" evidence="1">
    <location>
        <begin position="135"/>
        <end position="150"/>
    </location>
</feature>
<gene>
    <name evidence="2" type="ORF">GCM10009801_20490</name>
</gene>
<evidence type="ECO:0000313" key="3">
    <source>
        <dbReference type="Proteomes" id="UP001500016"/>
    </source>
</evidence>
<name>A0ABN2VR65_9ACTN</name>
<dbReference type="EMBL" id="BAAAPE010000005">
    <property type="protein sequence ID" value="GAA2070062.1"/>
    <property type="molecule type" value="Genomic_DNA"/>
</dbReference>
<feature type="region of interest" description="Disordered" evidence="1">
    <location>
        <begin position="1"/>
        <end position="24"/>
    </location>
</feature>
<keyword evidence="3" id="KW-1185">Reference proteome</keyword>
<sequence>MGPSVRQSAPSQSPPPSYSADDELGGVVPAVSAIGRGSVGKPAVDLDAGHAARHRQPLRRQPRPVGGVGVARGDRARRGQLVEAGHAQVFGAGHPWRPWPPWLPYAVRAAAFGGGAGPVNGPFRAGCRGGGGSEGEGRESERGERARFPEMRGGAVE</sequence>
<feature type="region of interest" description="Disordered" evidence="1">
    <location>
        <begin position="123"/>
        <end position="157"/>
    </location>
</feature>
<feature type="region of interest" description="Disordered" evidence="1">
    <location>
        <begin position="42"/>
        <end position="71"/>
    </location>
</feature>